<feature type="transmembrane region" description="Helical" evidence="7">
    <location>
        <begin position="487"/>
        <end position="506"/>
    </location>
</feature>
<evidence type="ECO:0000313" key="10">
    <source>
        <dbReference type="Proteomes" id="UP000487882"/>
    </source>
</evidence>
<dbReference type="GO" id="GO:0005886">
    <property type="term" value="C:plasma membrane"/>
    <property type="evidence" value="ECO:0007669"/>
    <property type="project" value="UniProtKB-SubCell"/>
</dbReference>
<feature type="transmembrane region" description="Helical" evidence="7">
    <location>
        <begin position="32"/>
        <end position="52"/>
    </location>
</feature>
<comment type="caution">
    <text evidence="9">The sequence shown here is derived from an EMBL/GenBank/DDBJ whole genome shotgun (WGS) entry which is preliminary data.</text>
</comment>
<evidence type="ECO:0000256" key="1">
    <source>
        <dbReference type="ARBA" id="ARBA00004651"/>
    </source>
</evidence>
<feature type="transmembrane region" description="Helical" evidence="7">
    <location>
        <begin position="526"/>
        <end position="547"/>
    </location>
</feature>
<keyword evidence="5 7" id="KW-0472">Membrane</keyword>
<feature type="region of interest" description="Disordered" evidence="6">
    <location>
        <begin position="1"/>
        <end position="27"/>
    </location>
</feature>
<feature type="transmembrane region" description="Helical" evidence="7">
    <location>
        <begin position="97"/>
        <end position="121"/>
    </location>
</feature>
<dbReference type="Proteomes" id="UP000487882">
    <property type="component" value="Unassembled WGS sequence"/>
</dbReference>
<dbReference type="NCBIfam" id="TIGR00360">
    <property type="entry name" value="ComEC_N-term"/>
    <property type="match status" value="1"/>
</dbReference>
<organism evidence="9 10">
    <name type="scientific">Bifidobacterium canis</name>
    <dbReference type="NCBI Taxonomy" id="2610880"/>
    <lineage>
        <taxon>Bacteria</taxon>
        <taxon>Bacillati</taxon>
        <taxon>Actinomycetota</taxon>
        <taxon>Actinomycetes</taxon>
        <taxon>Bifidobacteriales</taxon>
        <taxon>Bifidobacteriaceae</taxon>
        <taxon>Bifidobacterium</taxon>
    </lineage>
</organism>
<dbReference type="PANTHER" id="PTHR30619:SF7">
    <property type="entry name" value="BETA-LACTAMASE DOMAIN PROTEIN"/>
    <property type="match status" value="1"/>
</dbReference>
<feature type="domain" description="ComEC/Rec2-related protein" evidence="8">
    <location>
        <begin position="286"/>
        <end position="540"/>
    </location>
</feature>
<evidence type="ECO:0000256" key="3">
    <source>
        <dbReference type="ARBA" id="ARBA00022692"/>
    </source>
</evidence>
<dbReference type="InterPro" id="IPR052159">
    <property type="entry name" value="Competence_DNA_uptake"/>
</dbReference>
<proteinExistence type="predicted"/>
<feature type="transmembrane region" description="Helical" evidence="7">
    <location>
        <begin position="427"/>
        <end position="447"/>
    </location>
</feature>
<feature type="transmembrane region" description="Helical" evidence="7">
    <location>
        <begin position="459"/>
        <end position="480"/>
    </location>
</feature>
<keyword evidence="3 7" id="KW-0812">Transmembrane</keyword>
<evidence type="ECO:0000256" key="5">
    <source>
        <dbReference type="ARBA" id="ARBA00023136"/>
    </source>
</evidence>
<dbReference type="EMBL" id="WNLP01000008">
    <property type="protein sequence ID" value="MUH60221.1"/>
    <property type="molecule type" value="Genomic_DNA"/>
</dbReference>
<gene>
    <name evidence="9" type="ORF">GSD1FS_1582</name>
</gene>
<evidence type="ECO:0000259" key="8">
    <source>
        <dbReference type="Pfam" id="PF03772"/>
    </source>
</evidence>
<dbReference type="Pfam" id="PF03772">
    <property type="entry name" value="Competence"/>
    <property type="match status" value="1"/>
</dbReference>
<keyword evidence="2" id="KW-1003">Cell membrane</keyword>
<feature type="transmembrane region" description="Helical" evidence="7">
    <location>
        <begin position="398"/>
        <end position="415"/>
    </location>
</feature>
<evidence type="ECO:0000256" key="7">
    <source>
        <dbReference type="SAM" id="Phobius"/>
    </source>
</evidence>
<accession>A0A7K1J6N3</accession>
<evidence type="ECO:0000256" key="2">
    <source>
        <dbReference type="ARBA" id="ARBA00022475"/>
    </source>
</evidence>
<keyword evidence="4 7" id="KW-1133">Transmembrane helix</keyword>
<evidence type="ECO:0000256" key="4">
    <source>
        <dbReference type="ARBA" id="ARBA00022989"/>
    </source>
</evidence>
<dbReference type="InterPro" id="IPR004477">
    <property type="entry name" value="ComEC_N"/>
</dbReference>
<protein>
    <submittedName>
        <fullName evidence="9">Competence protein ComEC</fullName>
    </submittedName>
</protein>
<reference evidence="9 10" key="1">
    <citation type="submission" date="2019-09" db="EMBL/GenBank/DDBJ databases">
        <title>Bifidobacterium canis sp. nov., isolated from the digestive tract of German Shepherd dog puppy.</title>
        <authorList>
            <person name="Bunesova V."/>
        </authorList>
    </citation>
    <scope>NUCLEOTIDE SEQUENCE [LARGE SCALE GENOMIC DNA]</scope>
    <source>
        <strain evidence="9 10">GSD1FS</strain>
    </source>
</reference>
<feature type="transmembrane region" description="Helical" evidence="7">
    <location>
        <begin position="64"/>
        <end position="85"/>
    </location>
</feature>
<comment type="subcellular location">
    <subcellularLocation>
        <location evidence="1">Cell membrane</location>
        <topology evidence="1">Multi-pass membrane protein</topology>
    </subcellularLocation>
</comment>
<evidence type="ECO:0000313" key="9">
    <source>
        <dbReference type="EMBL" id="MUH60221.1"/>
    </source>
</evidence>
<evidence type="ECO:0000256" key="6">
    <source>
        <dbReference type="SAM" id="MobiDB-lite"/>
    </source>
</evidence>
<dbReference type="PANTHER" id="PTHR30619">
    <property type="entry name" value="DNA INTERNALIZATION/COMPETENCE PROTEIN COMEC/REC2"/>
    <property type="match status" value="1"/>
</dbReference>
<sequence length="594" mass="63779">MGMRAIATNTPGATHADNQRTKRRNGNNDLRLLPVAITIWAATLATQLAGAQSSANGSNTHSNMLLACCGGCTVMALLAIMYLTHAHPHPQGAAMRMPAIACTLTVICFAALAGTFTTLAWQYRTASDIASRLTANASSTQSHVNFQARSMPVASTTREYDCQVDALTISVESSGLLEPSHIGMRVFMRNEACSTIMQNGTYRAQGRIRTARYGREPVWLETSMAVETVSEPSMFWRALHSMRTAFFTQTSRLDDQGSILVPGVTLGVLGQNIVTPAGQTQVEEQYAQQLQDRCKRAGIMHLMAVSGGHYTLVHKLVMLLCAALGCSRPVKTVALAGAYLCLTAMLPPNESVTRANLMAMIALGYLMLGRRRQSIHLLSLTAIVALLFDPSLAASIGFALSCSAVLGLSLMCRPLSQRLEQHLPATLARAISASICAQAFAMPIQLLMSNEIPIYSLPANLLVAPFVDIATMLGLGALLLAWCAPSIAYALAWASSACTRAIAVAADTFGAGDSSTLPWMEGATGIIMLVIAQLTFYAICMGIRAWVNAYDAWRTGADGKQIRASITQRVIGWFSQTLAMIGDITWASQHRSKR</sequence>
<keyword evidence="10" id="KW-1185">Reference proteome</keyword>
<dbReference type="AlphaFoldDB" id="A0A7K1J6N3"/>
<name>A0A7K1J6N3_9BIFI</name>